<feature type="transmembrane region" description="Helical" evidence="1">
    <location>
        <begin position="53"/>
        <end position="74"/>
    </location>
</feature>
<feature type="transmembrane region" description="Helical" evidence="1">
    <location>
        <begin position="201"/>
        <end position="219"/>
    </location>
</feature>
<accession>A0AAD2HDI0</accession>
<keyword evidence="1" id="KW-0472">Membrane</keyword>
<evidence type="ECO:0000256" key="1">
    <source>
        <dbReference type="SAM" id="Phobius"/>
    </source>
</evidence>
<gene>
    <name evidence="2" type="ORF">MYCIT1_LOCUS22035</name>
</gene>
<organism evidence="2 3">
    <name type="scientific">Mycena citricolor</name>
    <dbReference type="NCBI Taxonomy" id="2018698"/>
    <lineage>
        <taxon>Eukaryota</taxon>
        <taxon>Fungi</taxon>
        <taxon>Dikarya</taxon>
        <taxon>Basidiomycota</taxon>
        <taxon>Agaricomycotina</taxon>
        <taxon>Agaricomycetes</taxon>
        <taxon>Agaricomycetidae</taxon>
        <taxon>Agaricales</taxon>
        <taxon>Marasmiineae</taxon>
        <taxon>Mycenaceae</taxon>
        <taxon>Mycena</taxon>
    </lineage>
</organism>
<feature type="transmembrane region" description="Helical" evidence="1">
    <location>
        <begin position="118"/>
        <end position="139"/>
    </location>
</feature>
<evidence type="ECO:0000313" key="3">
    <source>
        <dbReference type="Proteomes" id="UP001295794"/>
    </source>
</evidence>
<dbReference type="Proteomes" id="UP001295794">
    <property type="component" value="Unassembled WGS sequence"/>
</dbReference>
<reference evidence="2" key="1">
    <citation type="submission" date="2023-11" db="EMBL/GenBank/DDBJ databases">
        <authorList>
            <person name="De Vega J J."/>
            <person name="De Vega J J."/>
        </authorList>
    </citation>
    <scope>NUCLEOTIDE SEQUENCE</scope>
</reference>
<comment type="caution">
    <text evidence="2">The sequence shown here is derived from an EMBL/GenBank/DDBJ whole genome shotgun (WGS) entry which is preliminary data.</text>
</comment>
<keyword evidence="3" id="KW-1185">Reference proteome</keyword>
<evidence type="ECO:0008006" key="4">
    <source>
        <dbReference type="Google" id="ProtNLM"/>
    </source>
</evidence>
<feature type="transmembrane region" description="Helical" evidence="1">
    <location>
        <begin position="159"/>
        <end position="180"/>
    </location>
</feature>
<keyword evidence="1" id="KW-0812">Transmembrane</keyword>
<dbReference type="AlphaFoldDB" id="A0AAD2HDI0"/>
<feature type="transmembrane region" description="Helical" evidence="1">
    <location>
        <begin position="225"/>
        <end position="246"/>
    </location>
</feature>
<keyword evidence="1" id="KW-1133">Transmembrane helix</keyword>
<name>A0AAD2HDI0_9AGAR</name>
<evidence type="ECO:0000313" key="2">
    <source>
        <dbReference type="EMBL" id="CAK5274739.1"/>
    </source>
</evidence>
<dbReference type="EMBL" id="CAVNYO010000403">
    <property type="protein sequence ID" value="CAK5274739.1"/>
    <property type="molecule type" value="Genomic_DNA"/>
</dbReference>
<feature type="transmembrane region" description="Helical" evidence="1">
    <location>
        <begin position="86"/>
        <end position="106"/>
    </location>
</feature>
<protein>
    <recommendedName>
        <fullName evidence="4">Transmembrane protein</fullName>
    </recommendedName>
</protein>
<sequence length="362" mass="40238">MPDWNSPAEIALDSTIFVKLMHTLLGLYTWEWFTSLPFDWEVLTGRKRFRWPLIFYFANRYLLLAALIGIIIAFDTTKEINCQALFTFNQVAGDAAVGLASINLSLRTLAIWSQNRWIMILLVLIILGHWSLILQGVLLNAVWVPSLNTCAITKTNSTILAATFTYSMAFDLVVFLLNAYKLGIRRQGTSRLTKMIFKDGLIFFFIAFLANLVATVFMILNLNSIMSVVFNVPAAVASTIVATRAVRRLTNFTNQGPEMYQPSGSSNFRSHSGARALTSAGGKTTNNGIGGVHVQVGDSTKGSGVLIDPRGRWRSSLEQRRAMSKIPMWIISRIWAVRRSTSSRARAPPSSRLSFVGVTICT</sequence>
<proteinExistence type="predicted"/>